<name>A0A1G4JJ24_9SACH</name>
<dbReference type="InterPro" id="IPR021715">
    <property type="entry name" value="Slu7_dom"/>
</dbReference>
<sequence length="336" mass="38430">MSKRQENAHIPKYIRDQPWFYKAARGGSESEDYLAHHRRANSLKNADSDLDIDNNAEPKVGRGIQDTYERATPRQGSENCRNCGGAGHAERDCLEAPRKRKATHRPHREVGSERRADSGGNWDARKDRWYGYDGEEYDRVLRRQQDELRQHEQSQPAADAVDTDEEIELAALGLYKQEMTGFIAHDDARGSRLRASVRLREDRAAYLNDIGSDTLNYDPKSRLYKTDELGEVDSETNMFHRHLTGESLQLSELNRFARERTLQSGIRDEVENAAKTSHVLVANPTKYELLRRHTDQPTDREHDAAARESSSNASAKRISGTKQTEEHKSQLLQKYG</sequence>
<evidence type="ECO:0000256" key="8">
    <source>
        <dbReference type="RuleBase" id="RU367071"/>
    </source>
</evidence>
<dbReference type="SUPFAM" id="SSF57756">
    <property type="entry name" value="Retrovirus zinc finger-like domains"/>
    <property type="match status" value="1"/>
</dbReference>
<keyword evidence="12" id="KW-1185">Reference proteome</keyword>
<evidence type="ECO:0000313" key="12">
    <source>
        <dbReference type="Proteomes" id="UP000190274"/>
    </source>
</evidence>
<dbReference type="PANTHER" id="PTHR12942:SF2">
    <property type="entry name" value="PRE-MRNA-SPLICING FACTOR SLU7"/>
    <property type="match status" value="1"/>
</dbReference>
<keyword evidence="7" id="KW-0479">Metal-binding</keyword>
<comment type="subcellular location">
    <subcellularLocation>
        <location evidence="1 8">Nucleus</location>
    </subcellularLocation>
</comment>
<feature type="compositionally biased region" description="Basic and acidic residues" evidence="9">
    <location>
        <begin position="88"/>
        <end position="97"/>
    </location>
</feature>
<keyword evidence="4 8" id="KW-0747">Spliceosome</keyword>
<comment type="similarity">
    <text evidence="2 8">Belongs to the SLU7 family.</text>
</comment>
<dbReference type="EMBL" id="LT598458">
    <property type="protein sequence ID" value="SCU90467.1"/>
    <property type="molecule type" value="Genomic_DNA"/>
</dbReference>
<keyword evidence="5 8" id="KW-0508">mRNA splicing</keyword>
<evidence type="ECO:0000256" key="7">
    <source>
        <dbReference type="PROSITE-ProRule" id="PRU00047"/>
    </source>
</evidence>
<feature type="region of interest" description="Disordered" evidence="9">
    <location>
        <begin position="45"/>
        <end position="120"/>
    </location>
</feature>
<organism evidence="11 12">
    <name type="scientific">Lachancea dasiensis</name>
    <dbReference type="NCBI Taxonomy" id="1072105"/>
    <lineage>
        <taxon>Eukaryota</taxon>
        <taxon>Fungi</taxon>
        <taxon>Dikarya</taxon>
        <taxon>Ascomycota</taxon>
        <taxon>Saccharomycotina</taxon>
        <taxon>Saccharomycetes</taxon>
        <taxon>Saccharomycetales</taxon>
        <taxon>Saccharomycetaceae</taxon>
        <taxon>Lachancea</taxon>
    </lineage>
</organism>
<keyword evidence="3 8" id="KW-0507">mRNA processing</keyword>
<evidence type="ECO:0000256" key="1">
    <source>
        <dbReference type="ARBA" id="ARBA00004123"/>
    </source>
</evidence>
<dbReference type="GO" id="GO:0000974">
    <property type="term" value="C:Prp19 complex"/>
    <property type="evidence" value="ECO:0007669"/>
    <property type="project" value="EnsemblFungi"/>
</dbReference>
<dbReference type="OrthoDB" id="249612at2759"/>
<dbReference type="InterPro" id="IPR039974">
    <property type="entry name" value="Splicing_factor_SLU7"/>
</dbReference>
<feature type="region of interest" description="Disordered" evidence="9">
    <location>
        <begin position="293"/>
        <end position="336"/>
    </location>
</feature>
<comment type="function">
    <text evidence="8">Involved in pre-mRNA splicing.</text>
</comment>
<evidence type="ECO:0000256" key="4">
    <source>
        <dbReference type="ARBA" id="ARBA00022728"/>
    </source>
</evidence>
<comment type="subunit">
    <text evidence="8">Associated with the spliceosome.</text>
</comment>
<proteinExistence type="inferred from homology"/>
<dbReference type="PANTHER" id="PTHR12942">
    <property type="entry name" value="STEP II SPLICING FACTOR SLU7"/>
    <property type="match status" value="1"/>
</dbReference>
<dbReference type="AlphaFoldDB" id="A0A1G4JJ24"/>
<keyword evidence="6 8" id="KW-0539">Nucleus</keyword>
<gene>
    <name evidence="11" type="ORF">LADA_0F04280G</name>
</gene>
<dbReference type="Pfam" id="PF11708">
    <property type="entry name" value="Slu7"/>
    <property type="match status" value="1"/>
</dbReference>
<dbReference type="InterPro" id="IPR001878">
    <property type="entry name" value="Znf_CCHC"/>
</dbReference>
<reference evidence="11 12" key="1">
    <citation type="submission" date="2016-03" db="EMBL/GenBank/DDBJ databases">
        <authorList>
            <person name="Devillers H."/>
        </authorList>
    </citation>
    <scope>NUCLEOTIDE SEQUENCE [LARGE SCALE GENOMIC DNA]</scope>
    <source>
        <strain evidence="11">CBS 10888</strain>
    </source>
</reference>
<dbReference type="GO" id="GO:0008270">
    <property type="term" value="F:zinc ion binding"/>
    <property type="evidence" value="ECO:0007669"/>
    <property type="project" value="UniProtKB-KW"/>
</dbReference>
<evidence type="ECO:0000256" key="9">
    <source>
        <dbReference type="SAM" id="MobiDB-lite"/>
    </source>
</evidence>
<feature type="compositionally biased region" description="Basic and acidic residues" evidence="9">
    <location>
        <begin position="293"/>
        <end position="306"/>
    </location>
</feature>
<dbReference type="InterPro" id="IPR036875">
    <property type="entry name" value="Znf_CCHC_sf"/>
</dbReference>
<keyword evidence="7" id="KW-0863">Zinc-finger</keyword>
<accession>A0A1G4JJ24</accession>
<feature type="compositionally biased region" description="Basic residues" evidence="9">
    <location>
        <begin position="98"/>
        <end position="107"/>
    </location>
</feature>
<dbReference type="GO" id="GO:0000386">
    <property type="term" value="F:second spliceosomal transesterification activity"/>
    <property type="evidence" value="ECO:0007669"/>
    <property type="project" value="EnsemblFungi"/>
</dbReference>
<keyword evidence="7" id="KW-0862">Zinc</keyword>
<dbReference type="Proteomes" id="UP000190274">
    <property type="component" value="Chromosome F"/>
</dbReference>
<dbReference type="GO" id="GO:0030628">
    <property type="term" value="F:pre-mRNA 3'-splice site binding"/>
    <property type="evidence" value="ECO:0007669"/>
    <property type="project" value="UniProtKB-UniRule"/>
</dbReference>
<evidence type="ECO:0000256" key="6">
    <source>
        <dbReference type="ARBA" id="ARBA00023242"/>
    </source>
</evidence>
<evidence type="ECO:0000256" key="5">
    <source>
        <dbReference type="ARBA" id="ARBA00023187"/>
    </source>
</evidence>
<dbReference type="GO" id="GO:0000350">
    <property type="term" value="P:generation of catalytic spliceosome for second transesterification step"/>
    <property type="evidence" value="ECO:0007669"/>
    <property type="project" value="EnsemblFungi"/>
</dbReference>
<evidence type="ECO:0000256" key="3">
    <source>
        <dbReference type="ARBA" id="ARBA00022664"/>
    </source>
</evidence>
<evidence type="ECO:0000259" key="10">
    <source>
        <dbReference type="PROSITE" id="PS50158"/>
    </source>
</evidence>
<evidence type="ECO:0000256" key="2">
    <source>
        <dbReference type="ARBA" id="ARBA00007203"/>
    </source>
</evidence>
<dbReference type="PROSITE" id="PS50158">
    <property type="entry name" value="ZF_CCHC"/>
    <property type="match status" value="1"/>
</dbReference>
<dbReference type="GO" id="GO:0071021">
    <property type="term" value="C:U2-type post-spliceosomal complex"/>
    <property type="evidence" value="ECO:0007669"/>
    <property type="project" value="EnsemblFungi"/>
</dbReference>
<protein>
    <recommendedName>
        <fullName evidence="8">Pre-mRNA-splicing factor SLU7</fullName>
    </recommendedName>
</protein>
<evidence type="ECO:0000313" key="11">
    <source>
        <dbReference type="EMBL" id="SCU90467.1"/>
    </source>
</evidence>
<feature type="compositionally biased region" description="Basic and acidic residues" evidence="9">
    <location>
        <begin position="108"/>
        <end position="120"/>
    </location>
</feature>
<dbReference type="STRING" id="1266660.A0A1G4JJ24"/>
<feature type="domain" description="CCHC-type" evidence="10">
    <location>
        <begin position="80"/>
        <end position="93"/>
    </location>
</feature>